<keyword evidence="2" id="KW-0812">Transmembrane</keyword>
<dbReference type="RefSeq" id="WP_346126142.1">
    <property type="nucleotide sequence ID" value="NZ_BAAAXC010000015.1"/>
</dbReference>
<evidence type="ECO:0000256" key="2">
    <source>
        <dbReference type="SAM" id="Phobius"/>
    </source>
</evidence>
<evidence type="ECO:0008006" key="5">
    <source>
        <dbReference type="Google" id="ProtNLM"/>
    </source>
</evidence>
<dbReference type="Proteomes" id="UP001589646">
    <property type="component" value="Unassembled WGS sequence"/>
</dbReference>
<organism evidence="3 4">
    <name type="scientific">Nonomuraea roseola</name>
    <dbReference type="NCBI Taxonomy" id="46179"/>
    <lineage>
        <taxon>Bacteria</taxon>
        <taxon>Bacillati</taxon>
        <taxon>Actinomycetota</taxon>
        <taxon>Actinomycetes</taxon>
        <taxon>Streptosporangiales</taxon>
        <taxon>Streptosporangiaceae</taxon>
        <taxon>Nonomuraea</taxon>
    </lineage>
</organism>
<reference evidence="3 4" key="1">
    <citation type="submission" date="2024-09" db="EMBL/GenBank/DDBJ databases">
        <authorList>
            <person name="Sun Q."/>
            <person name="Mori K."/>
        </authorList>
    </citation>
    <scope>NUCLEOTIDE SEQUENCE [LARGE SCALE GENOMIC DNA]</scope>
    <source>
        <strain evidence="3 4">JCM 3323</strain>
    </source>
</reference>
<evidence type="ECO:0000313" key="4">
    <source>
        <dbReference type="Proteomes" id="UP001589646"/>
    </source>
</evidence>
<gene>
    <name evidence="3" type="ORF">ACFFRN_02445</name>
</gene>
<feature type="transmembrane region" description="Helical" evidence="2">
    <location>
        <begin position="128"/>
        <end position="146"/>
    </location>
</feature>
<comment type="caution">
    <text evidence="3">The sequence shown here is derived from an EMBL/GenBank/DDBJ whole genome shotgun (WGS) entry which is preliminary data.</text>
</comment>
<dbReference type="EMBL" id="JBHMCE010000001">
    <property type="protein sequence ID" value="MFB9525471.1"/>
    <property type="molecule type" value="Genomic_DNA"/>
</dbReference>
<evidence type="ECO:0000256" key="1">
    <source>
        <dbReference type="SAM" id="MobiDB-lite"/>
    </source>
</evidence>
<feature type="region of interest" description="Disordered" evidence="1">
    <location>
        <begin position="237"/>
        <end position="256"/>
    </location>
</feature>
<feature type="transmembrane region" description="Helical" evidence="2">
    <location>
        <begin position="182"/>
        <end position="200"/>
    </location>
</feature>
<protein>
    <recommendedName>
        <fullName evidence="5">WXG100 family type VII secretion target</fullName>
    </recommendedName>
</protein>
<accession>A0ABV5PQG7</accession>
<keyword evidence="4" id="KW-1185">Reference proteome</keyword>
<proteinExistence type="predicted"/>
<evidence type="ECO:0000313" key="3">
    <source>
        <dbReference type="EMBL" id="MFB9525471.1"/>
    </source>
</evidence>
<keyword evidence="2" id="KW-0472">Membrane</keyword>
<keyword evidence="2" id="KW-1133">Transmembrane helix</keyword>
<name>A0ABV5PQG7_9ACTN</name>
<sequence length="256" mass="27186">MADGLGVERFTSAASLALGAAMLMRRPIAFVIPLAIGLMQGHPDGMKVATQAWKTIDAGGLTEEIRALRDSLAHFAKDLDARARWTGQAREQVMGLLSEIDDQLLQNVELRNGTGGGMEGASKLWDKLSYVAGAVALGMFFLAIFMRSSWALGPVGGATGELTATPILSRLWATIKAAKGKLLVAAFALSGIWMGIQALSQQQQAKLESMKAQPAYDSLGLTYQKSTGQLTPKMVGDQNKKLGNLGGVKLPDELQG</sequence>